<dbReference type="Proteomes" id="UP000199452">
    <property type="component" value="Unassembled WGS sequence"/>
</dbReference>
<evidence type="ECO:0000313" key="4">
    <source>
        <dbReference type="EMBL" id="SDB81605.1"/>
    </source>
</evidence>
<keyword evidence="2 4" id="KW-0808">Transferase</keyword>
<gene>
    <name evidence="4" type="ORF">SAMN05216323_100195</name>
</gene>
<dbReference type="Gene3D" id="3.40.50.2000">
    <property type="entry name" value="Glycogen Phosphorylase B"/>
    <property type="match status" value="2"/>
</dbReference>
<evidence type="ECO:0000256" key="2">
    <source>
        <dbReference type="ARBA" id="ARBA00022679"/>
    </source>
</evidence>
<protein>
    <submittedName>
        <fullName evidence="4">Glycosyltransferase involved in cell wall bisynthesis</fullName>
    </submittedName>
</protein>
<dbReference type="STRING" id="1640674.SAMN05216323_100195"/>
<keyword evidence="5" id="KW-1185">Reference proteome</keyword>
<sequence length="382" mass="43363">MNQKLVIIGPAHPFRGGLANYNERLATEFQLQGYDVVMHTFTTQYPELLFPGKSQFSDRPAPLNIDIYRTFSSINPFSWIKLGLRLKREQPDLIILRFWLPFMAPSMGTISRIARSNKKTKILALIDNIIPHEKRLGDTMLAKYFVGSVDGFVVMSRAVEADLNSFDKEKPVEFCPHPLFDNYGAIVPREEAIRKLKLDANSKYMLFFGFIRDYKGLDLLLKAMALPALKDPSVKLIVAGEFYCESEYYYALIKEAGLENRIVLRTEFIPDSEIPIYFGAADLIVQPYKSATQSGVTQVGYYFNKPMLVTNVGGLGEIIPHGKVGYVVEPNPSEIADAINDFYTNNRFETMSSMAEIEKARFSWANLVKSFEKLTSRIIATR</sequence>
<feature type="domain" description="Glycosyl transferase family 1" evidence="3">
    <location>
        <begin position="189"/>
        <end position="356"/>
    </location>
</feature>
<dbReference type="AlphaFoldDB" id="A0A1G6GIM8"/>
<accession>A0A1G6GIM8</accession>
<dbReference type="RefSeq" id="WP_092434089.1">
    <property type="nucleotide sequence ID" value="NZ_FMYP01000001.1"/>
</dbReference>
<reference evidence="4 5" key="1">
    <citation type="submission" date="2016-09" db="EMBL/GenBank/DDBJ databases">
        <authorList>
            <person name="Capua I."/>
            <person name="De Benedictis P."/>
            <person name="Joannis T."/>
            <person name="Lombin L.H."/>
            <person name="Cattoli G."/>
        </authorList>
    </citation>
    <scope>NUCLEOTIDE SEQUENCE [LARGE SCALE GENOMIC DNA]</scope>
    <source>
        <strain evidence="4 5">A7P-90m</strain>
    </source>
</reference>
<dbReference type="SUPFAM" id="SSF53756">
    <property type="entry name" value="UDP-Glycosyltransferase/glycogen phosphorylase"/>
    <property type="match status" value="1"/>
</dbReference>
<dbReference type="PANTHER" id="PTHR12526">
    <property type="entry name" value="GLYCOSYLTRANSFERASE"/>
    <property type="match status" value="1"/>
</dbReference>
<dbReference type="Pfam" id="PF00534">
    <property type="entry name" value="Glycos_transf_1"/>
    <property type="match status" value="1"/>
</dbReference>
<evidence type="ECO:0000313" key="5">
    <source>
        <dbReference type="Proteomes" id="UP000199452"/>
    </source>
</evidence>
<dbReference type="OrthoDB" id="9771846at2"/>
<keyword evidence="1" id="KW-0328">Glycosyltransferase</keyword>
<dbReference type="EMBL" id="FMYP01000001">
    <property type="protein sequence ID" value="SDB81605.1"/>
    <property type="molecule type" value="Genomic_DNA"/>
</dbReference>
<name>A0A1G6GIM8_9BACT</name>
<dbReference type="InterPro" id="IPR001296">
    <property type="entry name" value="Glyco_trans_1"/>
</dbReference>
<proteinExistence type="predicted"/>
<dbReference type="GO" id="GO:0016757">
    <property type="term" value="F:glycosyltransferase activity"/>
    <property type="evidence" value="ECO:0007669"/>
    <property type="project" value="UniProtKB-KW"/>
</dbReference>
<evidence type="ECO:0000256" key="1">
    <source>
        <dbReference type="ARBA" id="ARBA00022676"/>
    </source>
</evidence>
<dbReference type="PANTHER" id="PTHR12526:SF510">
    <property type="entry name" value="D-INOSITOL 3-PHOSPHATE GLYCOSYLTRANSFERASE"/>
    <property type="match status" value="1"/>
</dbReference>
<evidence type="ECO:0000259" key="3">
    <source>
        <dbReference type="Pfam" id="PF00534"/>
    </source>
</evidence>
<organism evidence="4 5">
    <name type="scientific">Williamwhitmania taraxaci</name>
    <dbReference type="NCBI Taxonomy" id="1640674"/>
    <lineage>
        <taxon>Bacteria</taxon>
        <taxon>Pseudomonadati</taxon>
        <taxon>Bacteroidota</taxon>
        <taxon>Bacteroidia</taxon>
        <taxon>Bacteroidales</taxon>
        <taxon>Williamwhitmaniaceae</taxon>
        <taxon>Williamwhitmania</taxon>
    </lineage>
</organism>